<keyword evidence="1" id="KW-0143">Chaperone</keyword>
<evidence type="ECO:0000256" key="2">
    <source>
        <dbReference type="ARBA" id="ARBA00043974"/>
    </source>
</evidence>
<accession>A0AAV1RHI5</accession>
<feature type="compositionally biased region" description="Low complexity" evidence="3">
    <location>
        <begin position="202"/>
        <end position="212"/>
    </location>
</feature>
<feature type="region of interest" description="Disordered" evidence="3">
    <location>
        <begin position="187"/>
        <end position="223"/>
    </location>
</feature>
<dbReference type="Proteomes" id="UP001314170">
    <property type="component" value="Unassembled WGS sequence"/>
</dbReference>
<sequence>MEGPKAIEHQIGEVHDILRFGLDSKRGDIIGSHPLESALLSVEKNQEDMKRITLANAYGAAFPVQMGIERQMLSRFRRPPGPIPSSMLGLEALTGSLEDFGFEDYLNGKKAQREGQDKTGKKVVQKVNYTKAKEEVVNWEWKSIPLMPSKHVLNELDGAQIFINIMDSRRAPRTVSDPKVRKVGFFTAPPDRSLSGPPDHPIPSFSTSPTPIVDNSPPSAGNSLSPVMIPPPRHSSAALSPLRRDSAEFIPLLFLPLLPPLSPMM</sequence>
<comment type="similarity">
    <text evidence="2">Belongs to the POMP/UMP1 family.</text>
</comment>
<proteinExistence type="inferred from homology"/>
<dbReference type="GO" id="GO:0043248">
    <property type="term" value="P:proteasome assembly"/>
    <property type="evidence" value="ECO:0007669"/>
    <property type="project" value="InterPro"/>
</dbReference>
<dbReference type="AlphaFoldDB" id="A0AAV1RHI5"/>
<reference evidence="4 5" key="1">
    <citation type="submission" date="2024-01" db="EMBL/GenBank/DDBJ databases">
        <authorList>
            <person name="Waweru B."/>
        </authorList>
    </citation>
    <scope>NUCLEOTIDE SEQUENCE [LARGE SCALE GENOMIC DNA]</scope>
</reference>
<dbReference type="Pfam" id="PF05348">
    <property type="entry name" value="UMP1"/>
    <property type="match status" value="1"/>
</dbReference>
<protein>
    <submittedName>
        <fullName evidence="4">Uncharacterized protein</fullName>
    </submittedName>
</protein>
<name>A0AAV1RHI5_9ROSI</name>
<dbReference type="PANTHER" id="PTHR12828:SF3">
    <property type="entry name" value="PROTEASOME MATURATION PROTEIN"/>
    <property type="match status" value="1"/>
</dbReference>
<evidence type="ECO:0000256" key="1">
    <source>
        <dbReference type="ARBA" id="ARBA00023186"/>
    </source>
</evidence>
<dbReference type="GO" id="GO:0005634">
    <property type="term" value="C:nucleus"/>
    <property type="evidence" value="ECO:0007669"/>
    <property type="project" value="TreeGrafter"/>
</dbReference>
<comment type="caution">
    <text evidence="4">The sequence shown here is derived from an EMBL/GenBank/DDBJ whole genome shotgun (WGS) entry which is preliminary data.</text>
</comment>
<evidence type="ECO:0000313" key="5">
    <source>
        <dbReference type="Proteomes" id="UP001314170"/>
    </source>
</evidence>
<evidence type="ECO:0000313" key="4">
    <source>
        <dbReference type="EMBL" id="CAK7335059.1"/>
    </source>
</evidence>
<organism evidence="4 5">
    <name type="scientific">Dovyalis caffra</name>
    <dbReference type="NCBI Taxonomy" id="77055"/>
    <lineage>
        <taxon>Eukaryota</taxon>
        <taxon>Viridiplantae</taxon>
        <taxon>Streptophyta</taxon>
        <taxon>Embryophyta</taxon>
        <taxon>Tracheophyta</taxon>
        <taxon>Spermatophyta</taxon>
        <taxon>Magnoliopsida</taxon>
        <taxon>eudicotyledons</taxon>
        <taxon>Gunneridae</taxon>
        <taxon>Pentapetalae</taxon>
        <taxon>rosids</taxon>
        <taxon>fabids</taxon>
        <taxon>Malpighiales</taxon>
        <taxon>Salicaceae</taxon>
        <taxon>Flacourtieae</taxon>
        <taxon>Dovyalis</taxon>
    </lineage>
</organism>
<dbReference type="PANTHER" id="PTHR12828">
    <property type="entry name" value="PROTEASOME MATURATION PROTEIN UMP1"/>
    <property type="match status" value="1"/>
</dbReference>
<dbReference type="EMBL" id="CAWUPB010000957">
    <property type="protein sequence ID" value="CAK7335059.1"/>
    <property type="molecule type" value="Genomic_DNA"/>
</dbReference>
<dbReference type="GO" id="GO:0005737">
    <property type="term" value="C:cytoplasm"/>
    <property type="evidence" value="ECO:0007669"/>
    <property type="project" value="TreeGrafter"/>
</dbReference>
<gene>
    <name evidence="4" type="ORF">DCAF_LOCUS10188</name>
</gene>
<evidence type="ECO:0000256" key="3">
    <source>
        <dbReference type="SAM" id="MobiDB-lite"/>
    </source>
</evidence>
<keyword evidence="5" id="KW-1185">Reference proteome</keyword>
<dbReference type="InterPro" id="IPR008012">
    <property type="entry name" value="Ump1"/>
</dbReference>